<accession>A0A7V5RQ52</accession>
<feature type="binding site" evidence="14">
    <location>
        <position position="51"/>
    </location>
    <ligand>
        <name>Zn(2+)</name>
        <dbReference type="ChEBI" id="CHEBI:29105"/>
        <note>catalytic</note>
    </ligand>
</feature>
<feature type="binding site" evidence="13">
    <location>
        <begin position="40"/>
        <end position="46"/>
    </location>
    <ligand>
        <name>substrate</name>
    </ligand>
</feature>
<dbReference type="GO" id="GO:0004126">
    <property type="term" value="F:cytidine deaminase activity"/>
    <property type="evidence" value="ECO:0007669"/>
    <property type="project" value="UniProtKB-UniRule"/>
</dbReference>
<comment type="caution">
    <text evidence="17">The sequence shown here is derived from an EMBL/GenBank/DDBJ whole genome shotgun (WGS) entry which is preliminary data.</text>
</comment>
<evidence type="ECO:0000256" key="6">
    <source>
        <dbReference type="ARBA" id="ARBA00022723"/>
    </source>
</evidence>
<comment type="similarity">
    <text evidence="3 15">Belongs to the cytidine and deoxycytidylate deaminase family.</text>
</comment>
<evidence type="ECO:0000256" key="4">
    <source>
        <dbReference type="ARBA" id="ARBA00012783"/>
    </source>
</evidence>
<evidence type="ECO:0000256" key="1">
    <source>
        <dbReference type="ARBA" id="ARBA00001947"/>
    </source>
</evidence>
<dbReference type="PANTHER" id="PTHR11644">
    <property type="entry name" value="CYTIDINE DEAMINASE"/>
    <property type="match status" value="1"/>
</dbReference>
<protein>
    <recommendedName>
        <fullName evidence="5 15">Cytidine deaminase</fullName>
        <ecNumber evidence="4 15">3.5.4.5</ecNumber>
    </recommendedName>
    <alternativeName>
        <fullName evidence="9 15">Cytidine aminohydrolase</fullName>
    </alternativeName>
</protein>
<keyword evidence="8 14" id="KW-0862">Zinc</keyword>
<dbReference type="Proteomes" id="UP000885771">
    <property type="component" value="Unassembled WGS sequence"/>
</dbReference>
<dbReference type="NCBIfam" id="NF004064">
    <property type="entry name" value="PRK05578.1"/>
    <property type="match status" value="1"/>
</dbReference>
<dbReference type="InterPro" id="IPR016192">
    <property type="entry name" value="APOBEC/CMP_deaminase_Zn-bd"/>
</dbReference>
<evidence type="ECO:0000256" key="13">
    <source>
        <dbReference type="PIRSR" id="PIRSR606262-2"/>
    </source>
</evidence>
<dbReference type="PROSITE" id="PS51747">
    <property type="entry name" value="CYT_DCMP_DEAMINASES_2"/>
    <property type="match status" value="1"/>
</dbReference>
<evidence type="ECO:0000256" key="12">
    <source>
        <dbReference type="PIRSR" id="PIRSR606262-1"/>
    </source>
</evidence>
<evidence type="ECO:0000256" key="8">
    <source>
        <dbReference type="ARBA" id="ARBA00022833"/>
    </source>
</evidence>
<gene>
    <name evidence="17" type="primary">cdd</name>
    <name evidence="17" type="ORF">ENJ15_06795</name>
</gene>
<comment type="function">
    <text evidence="2 15">This enzyme scavenges exogenous and endogenous cytidine and 2'-deoxycytidine for UMP synthesis.</text>
</comment>
<comment type="catalytic activity">
    <reaction evidence="11 15">
        <text>cytidine + H2O + H(+) = uridine + NH4(+)</text>
        <dbReference type="Rhea" id="RHEA:16069"/>
        <dbReference type="ChEBI" id="CHEBI:15377"/>
        <dbReference type="ChEBI" id="CHEBI:15378"/>
        <dbReference type="ChEBI" id="CHEBI:16704"/>
        <dbReference type="ChEBI" id="CHEBI:17562"/>
        <dbReference type="ChEBI" id="CHEBI:28938"/>
        <dbReference type="EC" id="3.5.4.5"/>
    </reaction>
</comment>
<dbReference type="InterPro" id="IPR016193">
    <property type="entry name" value="Cytidine_deaminase-like"/>
</dbReference>
<dbReference type="GO" id="GO:0055086">
    <property type="term" value="P:nucleobase-containing small molecule metabolic process"/>
    <property type="evidence" value="ECO:0007669"/>
    <property type="project" value="UniProtKB-ARBA"/>
</dbReference>
<evidence type="ECO:0000256" key="3">
    <source>
        <dbReference type="ARBA" id="ARBA00006576"/>
    </source>
</evidence>
<reference evidence="17" key="1">
    <citation type="journal article" date="2020" name="mSystems">
        <title>Genome- and Community-Level Interaction Insights into Carbon Utilization and Element Cycling Functions of Hydrothermarchaeota in Hydrothermal Sediment.</title>
        <authorList>
            <person name="Zhou Z."/>
            <person name="Liu Y."/>
            <person name="Xu W."/>
            <person name="Pan J."/>
            <person name="Luo Z.H."/>
            <person name="Li M."/>
        </authorList>
    </citation>
    <scope>NUCLEOTIDE SEQUENCE [LARGE SCALE GENOMIC DNA]</scope>
    <source>
        <strain evidence="17">HyVt-460</strain>
    </source>
</reference>
<evidence type="ECO:0000256" key="14">
    <source>
        <dbReference type="PIRSR" id="PIRSR606262-3"/>
    </source>
</evidence>
<name>A0A7V5RQ52_CALAY</name>
<evidence type="ECO:0000256" key="11">
    <source>
        <dbReference type="ARBA" id="ARBA00049558"/>
    </source>
</evidence>
<dbReference type="CDD" id="cd01283">
    <property type="entry name" value="cytidine_deaminase"/>
    <property type="match status" value="1"/>
</dbReference>
<dbReference type="InterPro" id="IPR050202">
    <property type="entry name" value="Cyt/Deoxycyt_deaminase"/>
</dbReference>
<dbReference type="PROSITE" id="PS00903">
    <property type="entry name" value="CYT_DCMP_DEAMINASES_1"/>
    <property type="match status" value="1"/>
</dbReference>
<comment type="catalytic activity">
    <reaction evidence="10 15">
        <text>2'-deoxycytidine + H2O + H(+) = 2'-deoxyuridine + NH4(+)</text>
        <dbReference type="Rhea" id="RHEA:13433"/>
        <dbReference type="ChEBI" id="CHEBI:15377"/>
        <dbReference type="ChEBI" id="CHEBI:15378"/>
        <dbReference type="ChEBI" id="CHEBI:15698"/>
        <dbReference type="ChEBI" id="CHEBI:16450"/>
        <dbReference type="ChEBI" id="CHEBI:28938"/>
        <dbReference type="EC" id="3.5.4.5"/>
    </reaction>
</comment>
<sequence>MKELNETARQAVNHAQAKYSHFRVGAALLSDSGEIFRGSNVESSSYSLTLCAERVALVKALSEGTTRFKAISIYAEKMDFCPPCGACRQLLYDYAPELDVYLTNGTEFKKYSLRELLPHAFDDSQLKSL</sequence>
<keyword evidence="7 15" id="KW-0378">Hydrolase</keyword>
<comment type="cofactor">
    <cofactor evidence="1 14 15">
        <name>Zn(2+)</name>
        <dbReference type="ChEBI" id="CHEBI:29105"/>
    </cofactor>
</comment>
<dbReference type="EMBL" id="DRLI01000259">
    <property type="protein sequence ID" value="HHM02706.1"/>
    <property type="molecule type" value="Genomic_DNA"/>
</dbReference>
<dbReference type="InterPro" id="IPR002125">
    <property type="entry name" value="CMP_dCMP_dom"/>
</dbReference>
<proteinExistence type="inferred from homology"/>
<dbReference type="SUPFAM" id="SSF53927">
    <property type="entry name" value="Cytidine deaminase-like"/>
    <property type="match status" value="1"/>
</dbReference>
<dbReference type="GO" id="GO:0005829">
    <property type="term" value="C:cytosol"/>
    <property type="evidence" value="ECO:0007669"/>
    <property type="project" value="TreeGrafter"/>
</dbReference>
<keyword evidence="6 14" id="KW-0479">Metal-binding</keyword>
<dbReference type="FunFam" id="3.40.140.10:FF:000008">
    <property type="entry name" value="Cytidine deaminase"/>
    <property type="match status" value="1"/>
</dbReference>
<feature type="binding site" evidence="14">
    <location>
        <position position="87"/>
    </location>
    <ligand>
        <name>Zn(2+)</name>
        <dbReference type="ChEBI" id="CHEBI:29105"/>
        <note>catalytic</note>
    </ligand>
</feature>
<dbReference type="AlphaFoldDB" id="A0A7V5RQ52"/>
<evidence type="ECO:0000256" key="10">
    <source>
        <dbReference type="ARBA" id="ARBA00049252"/>
    </source>
</evidence>
<organism evidence="17">
    <name type="scientific">Caldithrix abyssi</name>
    <dbReference type="NCBI Taxonomy" id="187145"/>
    <lineage>
        <taxon>Bacteria</taxon>
        <taxon>Pseudomonadati</taxon>
        <taxon>Calditrichota</taxon>
        <taxon>Calditrichia</taxon>
        <taxon>Calditrichales</taxon>
        <taxon>Calditrichaceae</taxon>
        <taxon>Caldithrix</taxon>
    </lineage>
</organism>
<feature type="binding site" evidence="14">
    <location>
        <position position="84"/>
    </location>
    <ligand>
        <name>Zn(2+)</name>
        <dbReference type="ChEBI" id="CHEBI:29105"/>
        <note>catalytic</note>
    </ligand>
</feature>
<dbReference type="GO" id="GO:0008270">
    <property type="term" value="F:zinc ion binding"/>
    <property type="evidence" value="ECO:0007669"/>
    <property type="project" value="UniProtKB-UniRule"/>
</dbReference>
<dbReference type="InterPro" id="IPR006262">
    <property type="entry name" value="Cyt_deam_tetra"/>
</dbReference>
<dbReference type="PANTHER" id="PTHR11644:SF2">
    <property type="entry name" value="CYTIDINE DEAMINASE"/>
    <property type="match status" value="1"/>
</dbReference>
<evidence type="ECO:0000256" key="2">
    <source>
        <dbReference type="ARBA" id="ARBA00003949"/>
    </source>
</evidence>
<dbReference type="GO" id="GO:0072527">
    <property type="term" value="P:pyrimidine-containing compound metabolic process"/>
    <property type="evidence" value="ECO:0007669"/>
    <property type="project" value="UniProtKB-ARBA"/>
</dbReference>
<dbReference type="Pfam" id="PF00383">
    <property type="entry name" value="dCMP_cyt_deam_1"/>
    <property type="match status" value="1"/>
</dbReference>
<dbReference type="GO" id="GO:0042802">
    <property type="term" value="F:identical protein binding"/>
    <property type="evidence" value="ECO:0007669"/>
    <property type="project" value="UniProtKB-ARBA"/>
</dbReference>
<feature type="domain" description="CMP/dCMP-type deaminase" evidence="16">
    <location>
        <begin position="1"/>
        <end position="124"/>
    </location>
</feature>
<evidence type="ECO:0000259" key="16">
    <source>
        <dbReference type="PROSITE" id="PS51747"/>
    </source>
</evidence>
<dbReference type="Gene3D" id="3.40.140.10">
    <property type="entry name" value="Cytidine Deaminase, domain 2"/>
    <property type="match status" value="1"/>
</dbReference>
<feature type="active site" description="Proton donor" evidence="12">
    <location>
        <position position="53"/>
    </location>
</feature>
<evidence type="ECO:0000256" key="5">
    <source>
        <dbReference type="ARBA" id="ARBA00018266"/>
    </source>
</evidence>
<dbReference type="NCBIfam" id="TIGR01354">
    <property type="entry name" value="cyt_deam_tetra"/>
    <property type="match status" value="1"/>
</dbReference>
<evidence type="ECO:0000256" key="9">
    <source>
        <dbReference type="ARBA" id="ARBA00032005"/>
    </source>
</evidence>
<evidence type="ECO:0000256" key="15">
    <source>
        <dbReference type="RuleBase" id="RU364006"/>
    </source>
</evidence>
<evidence type="ECO:0000256" key="7">
    <source>
        <dbReference type="ARBA" id="ARBA00022801"/>
    </source>
</evidence>
<evidence type="ECO:0000313" key="17">
    <source>
        <dbReference type="EMBL" id="HHM02706.1"/>
    </source>
</evidence>
<dbReference type="EC" id="3.5.4.5" evidence="4 15"/>